<keyword evidence="10 11" id="KW-0472">Membrane</keyword>
<evidence type="ECO:0000256" key="7">
    <source>
        <dbReference type="ARBA" id="ARBA00022982"/>
    </source>
</evidence>
<keyword evidence="4" id="KW-0349">Heme</keyword>
<dbReference type="PANTHER" id="PTHR15422">
    <property type="entry name" value="OS05G0565100 PROTEIN"/>
    <property type="match status" value="1"/>
</dbReference>
<dbReference type="AlphaFoldDB" id="A0A1F7FHW9"/>
<feature type="domain" description="Cytochrome b561" evidence="12">
    <location>
        <begin position="1"/>
        <end position="131"/>
    </location>
</feature>
<keyword evidence="6" id="KW-0479">Metal-binding</keyword>
<dbReference type="EMBL" id="MFYX01000033">
    <property type="protein sequence ID" value="OGK06299.1"/>
    <property type="molecule type" value="Genomic_DNA"/>
</dbReference>
<comment type="subcellular location">
    <subcellularLocation>
        <location evidence="2">Membrane</location>
        <topology evidence="2">Multi-pass membrane protein</topology>
    </subcellularLocation>
</comment>
<keyword evidence="3" id="KW-0813">Transport</keyword>
<keyword evidence="9" id="KW-0408">Iron</keyword>
<dbReference type="PROSITE" id="PS50939">
    <property type="entry name" value="CYTOCHROME_B561"/>
    <property type="match status" value="1"/>
</dbReference>
<sequence length="131" mass="14327">MDTLMLLHVGFMTFAAICIITASVTGRRKKDGWFPRHRKLALLGVVLALAAFCSIFVLKYLKGYPHLTSPHGIAGAVSLCLLIITPVLGMLLVKGNEGLRQVHRAFGRITSLAVLFTAVIGALRFLQILKR</sequence>
<feature type="transmembrane region" description="Helical" evidence="11">
    <location>
        <begin position="105"/>
        <end position="126"/>
    </location>
</feature>
<keyword evidence="8 11" id="KW-1133">Transmembrane helix</keyword>
<comment type="cofactor">
    <cofactor evidence="1">
        <name>heme b</name>
        <dbReference type="ChEBI" id="CHEBI:60344"/>
    </cofactor>
</comment>
<evidence type="ECO:0000313" key="14">
    <source>
        <dbReference type="Proteomes" id="UP000179243"/>
    </source>
</evidence>
<dbReference type="SMART" id="SM00665">
    <property type="entry name" value="B561"/>
    <property type="match status" value="1"/>
</dbReference>
<evidence type="ECO:0000256" key="10">
    <source>
        <dbReference type="ARBA" id="ARBA00023136"/>
    </source>
</evidence>
<evidence type="ECO:0000256" key="5">
    <source>
        <dbReference type="ARBA" id="ARBA00022692"/>
    </source>
</evidence>
<evidence type="ECO:0000256" key="2">
    <source>
        <dbReference type="ARBA" id="ARBA00004141"/>
    </source>
</evidence>
<feature type="transmembrane region" description="Helical" evidence="11">
    <location>
        <begin position="40"/>
        <end position="61"/>
    </location>
</feature>
<proteinExistence type="predicted"/>
<evidence type="ECO:0000259" key="12">
    <source>
        <dbReference type="PROSITE" id="PS50939"/>
    </source>
</evidence>
<evidence type="ECO:0000256" key="9">
    <source>
        <dbReference type="ARBA" id="ARBA00023004"/>
    </source>
</evidence>
<organism evidence="13 14">
    <name type="scientific">Candidatus Raymondbacteria bacterium RIFOXYD12_FULL_49_13</name>
    <dbReference type="NCBI Taxonomy" id="1817890"/>
    <lineage>
        <taxon>Bacteria</taxon>
        <taxon>Raymondiibacteriota</taxon>
    </lineage>
</organism>
<dbReference type="GO" id="GO:0016020">
    <property type="term" value="C:membrane"/>
    <property type="evidence" value="ECO:0007669"/>
    <property type="project" value="UniProtKB-SubCell"/>
</dbReference>
<evidence type="ECO:0000256" key="3">
    <source>
        <dbReference type="ARBA" id="ARBA00022448"/>
    </source>
</evidence>
<gene>
    <name evidence="13" type="ORF">A2519_08475</name>
</gene>
<feature type="transmembrane region" description="Helical" evidence="11">
    <location>
        <begin position="73"/>
        <end position="93"/>
    </location>
</feature>
<protein>
    <recommendedName>
        <fullName evidence="12">Cytochrome b561 domain-containing protein</fullName>
    </recommendedName>
</protein>
<evidence type="ECO:0000256" key="4">
    <source>
        <dbReference type="ARBA" id="ARBA00022617"/>
    </source>
</evidence>
<dbReference type="InterPro" id="IPR045150">
    <property type="entry name" value="CYB561D1/2"/>
</dbReference>
<reference evidence="13 14" key="1">
    <citation type="journal article" date="2016" name="Nat. Commun.">
        <title>Thousands of microbial genomes shed light on interconnected biogeochemical processes in an aquifer system.</title>
        <authorList>
            <person name="Anantharaman K."/>
            <person name="Brown C.T."/>
            <person name="Hug L.A."/>
            <person name="Sharon I."/>
            <person name="Castelle C.J."/>
            <person name="Probst A.J."/>
            <person name="Thomas B.C."/>
            <person name="Singh A."/>
            <person name="Wilkins M.J."/>
            <person name="Karaoz U."/>
            <person name="Brodie E.L."/>
            <person name="Williams K.H."/>
            <person name="Hubbard S.S."/>
            <person name="Banfield J.F."/>
        </authorList>
    </citation>
    <scope>NUCLEOTIDE SEQUENCE [LARGE SCALE GENOMIC DNA]</scope>
</reference>
<comment type="caution">
    <text evidence="13">The sequence shown here is derived from an EMBL/GenBank/DDBJ whole genome shotgun (WGS) entry which is preliminary data.</text>
</comment>
<dbReference type="GO" id="GO:0046872">
    <property type="term" value="F:metal ion binding"/>
    <property type="evidence" value="ECO:0007669"/>
    <property type="project" value="UniProtKB-KW"/>
</dbReference>
<evidence type="ECO:0000256" key="1">
    <source>
        <dbReference type="ARBA" id="ARBA00001970"/>
    </source>
</evidence>
<accession>A0A1F7FHW9</accession>
<evidence type="ECO:0000256" key="11">
    <source>
        <dbReference type="SAM" id="Phobius"/>
    </source>
</evidence>
<dbReference type="Pfam" id="PF03188">
    <property type="entry name" value="Cytochrom_B561"/>
    <property type="match status" value="1"/>
</dbReference>
<evidence type="ECO:0000256" key="8">
    <source>
        <dbReference type="ARBA" id="ARBA00022989"/>
    </source>
</evidence>
<dbReference type="Proteomes" id="UP000179243">
    <property type="component" value="Unassembled WGS sequence"/>
</dbReference>
<evidence type="ECO:0000313" key="13">
    <source>
        <dbReference type="EMBL" id="OGK06299.1"/>
    </source>
</evidence>
<keyword evidence="5 11" id="KW-0812">Transmembrane</keyword>
<feature type="transmembrane region" description="Helical" evidence="11">
    <location>
        <begin position="6"/>
        <end position="28"/>
    </location>
</feature>
<name>A0A1F7FHW9_UNCRA</name>
<dbReference type="GO" id="GO:0140575">
    <property type="term" value="F:transmembrane monodehydroascorbate reductase activity"/>
    <property type="evidence" value="ECO:0007669"/>
    <property type="project" value="InterPro"/>
</dbReference>
<dbReference type="InterPro" id="IPR006593">
    <property type="entry name" value="Cyt_b561/ferric_Rdtase_TM"/>
</dbReference>
<dbReference type="Gene3D" id="1.20.120.1770">
    <property type="match status" value="1"/>
</dbReference>
<keyword evidence="7" id="KW-0249">Electron transport</keyword>
<evidence type="ECO:0000256" key="6">
    <source>
        <dbReference type="ARBA" id="ARBA00022723"/>
    </source>
</evidence>